<gene>
    <name evidence="1" type="ORF">GH811_06190</name>
</gene>
<evidence type="ECO:0000313" key="2">
    <source>
        <dbReference type="Proteomes" id="UP000622405"/>
    </source>
</evidence>
<accession>A0ABR6YVL5</accession>
<proteinExistence type="predicted"/>
<sequence length="102" mass="11745">MNDVEMKDLIGNLKDDIQKAMLLGGDITCDYLGMCGDPRELPEPEKTKFMRDLLWQYHRYSITMELLMDLVLCQDLVQIKQLKKDSLFFSMVPLASVCSLPV</sequence>
<protein>
    <submittedName>
        <fullName evidence="1">Uncharacterized protein</fullName>
    </submittedName>
</protein>
<keyword evidence="2" id="KW-1185">Reference proteome</keyword>
<comment type="caution">
    <text evidence="1">The sequence shown here is derived from an EMBL/GenBank/DDBJ whole genome shotgun (WGS) entry which is preliminary data.</text>
</comment>
<dbReference type="RefSeq" id="WP_186893717.1">
    <property type="nucleotide sequence ID" value="NZ_WJBE01000004.1"/>
</dbReference>
<evidence type="ECO:0000313" key="1">
    <source>
        <dbReference type="EMBL" id="MBC3899204.1"/>
    </source>
</evidence>
<dbReference type="EMBL" id="WJBE01000004">
    <property type="protein sequence ID" value="MBC3899204.1"/>
    <property type="molecule type" value="Genomic_DNA"/>
</dbReference>
<dbReference type="Proteomes" id="UP000622405">
    <property type="component" value="Unassembled WGS sequence"/>
</dbReference>
<reference evidence="1 2" key="1">
    <citation type="journal article" date="2020" name="mSystems">
        <title>Defining Genomic and Predicted Metabolic Features of the Acetobacterium Genus.</title>
        <authorList>
            <person name="Ross D.E."/>
            <person name="Marshall C.W."/>
            <person name="Gulliver D."/>
            <person name="May H.D."/>
            <person name="Norman R.S."/>
        </authorList>
    </citation>
    <scope>NUCLEOTIDE SEQUENCE [LARGE SCALE GENOMIC DNA]</scope>
    <source>
        <strain evidence="1 2">DSM 4132</strain>
    </source>
</reference>
<organism evidence="1 2">
    <name type="scientific">Acetobacterium malicum</name>
    <dbReference type="NCBI Taxonomy" id="52692"/>
    <lineage>
        <taxon>Bacteria</taxon>
        <taxon>Bacillati</taxon>
        <taxon>Bacillota</taxon>
        <taxon>Clostridia</taxon>
        <taxon>Eubacteriales</taxon>
        <taxon>Eubacteriaceae</taxon>
        <taxon>Acetobacterium</taxon>
    </lineage>
</organism>
<name>A0ABR6YVL5_9FIRM</name>